<dbReference type="EC" id="2.1.1.107" evidence="15"/>
<evidence type="ECO:0000256" key="10">
    <source>
        <dbReference type="ARBA" id="ARBA00023244"/>
    </source>
</evidence>
<keyword evidence="6 15" id="KW-0949">S-adenosyl-L-methionine</keyword>
<dbReference type="SUPFAM" id="SSF75615">
    <property type="entry name" value="Siroheme synthase middle domains-like"/>
    <property type="match status" value="1"/>
</dbReference>
<feature type="region of interest" description="Uroporphyrinogen-III C-methyltransferase" evidence="15">
    <location>
        <begin position="215"/>
        <end position="471"/>
    </location>
</feature>
<dbReference type="EC" id="4.99.1.4" evidence="15"/>
<dbReference type="UniPathway" id="UPA00148">
    <property type="reaction ID" value="UER00211"/>
</dbReference>
<proteinExistence type="inferred from homology"/>
<comment type="pathway">
    <text evidence="15">Porphyrin-containing compound metabolism; siroheme biosynthesis; siroheme from sirohydrochlorin: step 1/1.</text>
</comment>
<dbReference type="Pfam" id="PF13241">
    <property type="entry name" value="NAD_binding_7"/>
    <property type="match status" value="1"/>
</dbReference>
<evidence type="ECO:0000256" key="4">
    <source>
        <dbReference type="ARBA" id="ARBA00022603"/>
    </source>
</evidence>
<dbReference type="InterPro" id="IPR006367">
    <property type="entry name" value="Sirohaem_synthase_N"/>
</dbReference>
<comment type="similarity">
    <text evidence="2 17">Belongs to the precorrin methyltransferase family.</text>
</comment>
<feature type="active site" description="Proton donor" evidence="15 16">
    <location>
        <position position="269"/>
    </location>
</feature>
<dbReference type="GO" id="GO:0051266">
    <property type="term" value="F:sirohydrochlorin ferrochelatase activity"/>
    <property type="evidence" value="ECO:0007669"/>
    <property type="project" value="UniProtKB-EC"/>
</dbReference>
<dbReference type="GO" id="GO:0043115">
    <property type="term" value="F:precorrin-2 dehydrogenase activity"/>
    <property type="evidence" value="ECO:0007669"/>
    <property type="project" value="UniProtKB-UniRule"/>
</dbReference>
<dbReference type="GO" id="GO:0032259">
    <property type="term" value="P:methylation"/>
    <property type="evidence" value="ECO:0007669"/>
    <property type="project" value="UniProtKB-KW"/>
</dbReference>
<dbReference type="InterPro" id="IPR006366">
    <property type="entry name" value="CobA/CysG_C"/>
</dbReference>
<dbReference type="Pfam" id="PF00590">
    <property type="entry name" value="TP_methylase"/>
    <property type="match status" value="1"/>
</dbReference>
<evidence type="ECO:0000256" key="16">
    <source>
        <dbReference type="PIRSR" id="PIRSR036426-1"/>
    </source>
</evidence>
<comment type="catalytic activity">
    <reaction evidence="15">
        <text>uroporphyrinogen III + 2 S-adenosyl-L-methionine = precorrin-2 + 2 S-adenosyl-L-homocysteine + H(+)</text>
        <dbReference type="Rhea" id="RHEA:32459"/>
        <dbReference type="ChEBI" id="CHEBI:15378"/>
        <dbReference type="ChEBI" id="CHEBI:57308"/>
        <dbReference type="ChEBI" id="CHEBI:57856"/>
        <dbReference type="ChEBI" id="CHEBI:58827"/>
        <dbReference type="ChEBI" id="CHEBI:59789"/>
        <dbReference type="EC" id="2.1.1.107"/>
    </reaction>
</comment>
<dbReference type="HAMAP" id="MF_01646">
    <property type="entry name" value="Siroheme_synth"/>
    <property type="match status" value="1"/>
</dbReference>
<accession>A0A1T4TG31</accession>
<evidence type="ECO:0000259" key="18">
    <source>
        <dbReference type="Pfam" id="PF00590"/>
    </source>
</evidence>
<dbReference type="Pfam" id="PF10414">
    <property type="entry name" value="CysG_dimeriser"/>
    <property type="match status" value="1"/>
</dbReference>
<dbReference type="NCBIfam" id="NF007922">
    <property type="entry name" value="PRK10637.1"/>
    <property type="match status" value="1"/>
</dbReference>
<comment type="pathway">
    <text evidence="12 15">Porphyrin-containing compound metabolism; siroheme biosynthesis; precorrin-2 from uroporphyrinogen III: step 1/1.</text>
</comment>
<feature type="domain" description="Siroheme synthase central" evidence="20">
    <location>
        <begin position="124"/>
        <end position="145"/>
    </location>
</feature>
<reference evidence="21 22" key="1">
    <citation type="submission" date="2017-02" db="EMBL/GenBank/DDBJ databases">
        <authorList>
            <person name="Peterson S.W."/>
        </authorList>
    </citation>
    <scope>NUCLEOTIDE SEQUENCE [LARGE SCALE GENOMIC DNA]</scope>
    <source>
        <strain evidence="21 22">CECT 9189</strain>
    </source>
</reference>
<keyword evidence="15" id="KW-0597">Phosphoprotein</keyword>
<dbReference type="InterPro" id="IPR003043">
    <property type="entry name" value="Uropor_MeTrfase_CS"/>
</dbReference>
<keyword evidence="9 15" id="KW-0456">Lyase</keyword>
<dbReference type="FunFam" id="3.40.1010.10:FF:000001">
    <property type="entry name" value="Siroheme synthase"/>
    <property type="match status" value="1"/>
</dbReference>
<comment type="pathway">
    <text evidence="15">Cofactor biosynthesis; adenosylcobalamin biosynthesis; sirohydrochlorin from precorrin-2: step 1/1.</text>
</comment>
<keyword evidence="8 15" id="KW-0520">NAD</keyword>
<evidence type="ECO:0000256" key="9">
    <source>
        <dbReference type="ARBA" id="ARBA00023239"/>
    </source>
</evidence>
<dbReference type="GO" id="GO:0051287">
    <property type="term" value="F:NAD binding"/>
    <property type="evidence" value="ECO:0007669"/>
    <property type="project" value="InterPro"/>
</dbReference>
<feature type="binding site" evidence="15">
    <location>
        <begin position="330"/>
        <end position="331"/>
    </location>
    <ligand>
        <name>S-adenosyl-L-methionine</name>
        <dbReference type="ChEBI" id="CHEBI:59789"/>
    </ligand>
</feature>
<dbReference type="PROSITE" id="PS00839">
    <property type="entry name" value="SUMT_1"/>
    <property type="match status" value="1"/>
</dbReference>
<keyword evidence="4 15" id="KW-0489">Methyltransferase</keyword>
<evidence type="ECO:0000259" key="20">
    <source>
        <dbReference type="Pfam" id="PF14824"/>
    </source>
</evidence>
<comment type="catalytic activity">
    <reaction evidence="15">
        <text>siroheme + 2 H(+) = sirohydrochlorin + Fe(2+)</text>
        <dbReference type="Rhea" id="RHEA:24360"/>
        <dbReference type="ChEBI" id="CHEBI:15378"/>
        <dbReference type="ChEBI" id="CHEBI:29033"/>
        <dbReference type="ChEBI" id="CHEBI:58351"/>
        <dbReference type="ChEBI" id="CHEBI:60052"/>
        <dbReference type="EC" id="4.99.1.4"/>
    </reaction>
</comment>
<dbReference type="InterPro" id="IPR000878">
    <property type="entry name" value="4pyrrol_Mease"/>
</dbReference>
<dbReference type="InterPro" id="IPR037115">
    <property type="entry name" value="Sirohaem_synt_dimer_dom_sf"/>
</dbReference>
<keyword evidence="11 15" id="KW-0511">Multifunctional enzyme</keyword>
<evidence type="ECO:0000256" key="7">
    <source>
        <dbReference type="ARBA" id="ARBA00023002"/>
    </source>
</evidence>
<dbReference type="Gene3D" id="1.10.8.210">
    <property type="entry name" value="Sirohaem synthase, dimerisation domain"/>
    <property type="match status" value="1"/>
</dbReference>
<dbReference type="InterPro" id="IPR050161">
    <property type="entry name" value="Siro_Cobalamin_biosynth"/>
</dbReference>
<evidence type="ECO:0000256" key="8">
    <source>
        <dbReference type="ARBA" id="ARBA00023027"/>
    </source>
</evidence>
<feature type="active site" description="Proton acceptor" evidence="15 16">
    <location>
        <position position="247"/>
    </location>
</feature>
<feature type="binding site" evidence="15">
    <location>
        <begin position="43"/>
        <end position="44"/>
    </location>
    <ligand>
        <name>NAD(+)</name>
        <dbReference type="ChEBI" id="CHEBI:57540"/>
    </ligand>
</feature>
<comment type="pathway">
    <text evidence="14 15">Cofactor biosynthesis; adenosylcobalamin biosynthesis; precorrin-2 from uroporphyrinogen III: step 1/1.</text>
</comment>
<keyword evidence="10 15" id="KW-0627">Porphyrin biosynthesis</keyword>
<dbReference type="Gene3D" id="3.30.950.10">
    <property type="entry name" value="Methyltransferase, Cobalt-precorrin-4 Transmethylase, Domain 2"/>
    <property type="match status" value="1"/>
</dbReference>
<evidence type="ECO:0000259" key="19">
    <source>
        <dbReference type="Pfam" id="PF10414"/>
    </source>
</evidence>
<dbReference type="PIRSF" id="PIRSF036426">
    <property type="entry name" value="Sirohaem_synth"/>
    <property type="match status" value="1"/>
</dbReference>
<dbReference type="AlphaFoldDB" id="A0A1T4TG31"/>
<dbReference type="NCBIfam" id="NF004790">
    <property type="entry name" value="PRK06136.1"/>
    <property type="match status" value="1"/>
</dbReference>
<dbReference type="InterPro" id="IPR036291">
    <property type="entry name" value="NAD(P)-bd_dom_sf"/>
</dbReference>
<feature type="binding site" evidence="15">
    <location>
        <position position="382"/>
    </location>
    <ligand>
        <name>S-adenosyl-L-methionine</name>
        <dbReference type="ChEBI" id="CHEBI:59789"/>
    </ligand>
</feature>
<feature type="domain" description="Tetrapyrrole methylase" evidence="18">
    <location>
        <begin position="217"/>
        <end position="427"/>
    </location>
</feature>
<keyword evidence="3 15" id="KW-0169">Cobalamin biosynthesis</keyword>
<feature type="binding site" evidence="15">
    <location>
        <position position="411"/>
    </location>
    <ligand>
        <name>S-adenosyl-L-methionine</name>
        <dbReference type="ChEBI" id="CHEBI:59789"/>
    </ligand>
</feature>
<dbReference type="InterPro" id="IPR028281">
    <property type="entry name" value="Sirohaem_synthase_central"/>
</dbReference>
<dbReference type="EC" id="1.3.1.76" evidence="15"/>
<organism evidence="21 22">
    <name type="scientific">Photobacterium toruni</name>
    <dbReference type="NCBI Taxonomy" id="1935446"/>
    <lineage>
        <taxon>Bacteria</taxon>
        <taxon>Pseudomonadati</taxon>
        <taxon>Pseudomonadota</taxon>
        <taxon>Gammaproteobacteria</taxon>
        <taxon>Vibrionales</taxon>
        <taxon>Vibrionaceae</taxon>
        <taxon>Photobacterium</taxon>
    </lineage>
</organism>
<dbReference type="GO" id="GO:0019354">
    <property type="term" value="P:siroheme biosynthetic process"/>
    <property type="evidence" value="ECO:0007669"/>
    <property type="project" value="UniProtKB-UniRule"/>
</dbReference>
<dbReference type="InterPro" id="IPR035996">
    <property type="entry name" value="4pyrrol_Methylase_sf"/>
</dbReference>
<evidence type="ECO:0000313" key="22">
    <source>
        <dbReference type="Proteomes" id="UP000191116"/>
    </source>
</evidence>
<feature type="binding site" evidence="15">
    <location>
        <position position="224"/>
    </location>
    <ligand>
        <name>S-adenosyl-L-methionine</name>
        <dbReference type="ChEBI" id="CHEBI:59789"/>
    </ligand>
</feature>
<comment type="similarity">
    <text evidence="15">In the N-terminal section; belongs to the precorrin-2 dehydrogenase / sirohydrochlorin ferrochelatase family.</text>
</comment>
<evidence type="ECO:0000256" key="2">
    <source>
        <dbReference type="ARBA" id="ARBA00005879"/>
    </source>
</evidence>
<dbReference type="EMBL" id="FUWP01000011">
    <property type="protein sequence ID" value="SKA39416.1"/>
    <property type="molecule type" value="Genomic_DNA"/>
</dbReference>
<sequence>MDYLPIFADLKRRPCLVVGGGNSAWRKTQMLLKAGADVGVIAPKLNADFTAAIAANQIRFVGNDFSATDLEGIFLAIAATPHKALNALVYQSANQRQVLVNVVDDTQRCSFIVPSIIDRSPIIVAISSSGKAPVLARLLRQKLEATLPQHLGKMATLAGDFRDYLTTKMSSFSGRRAFWEQAFNGRFADLVAVGRHSEAQQALHQQLQQHTPPVGQVALIGAGPGDAGLLTLRGLQLMQQADVVLYDYLVSDDVMALVRRDAELVCVGKKAGFHSVPQQQINQLIVEYAQQGKRVVRLKGGDPFVFGRGAEELEVLAEAGIDFQVVPGITAAAGATAYAGIPLTHRDYAQTAMFITGHLKPDGKQLDWSTLARGNQTLVIYMGLMKSSHIQQQLLQHGRAAKTPIAIIERGTQATQKVLTGQLDQLADLAQHAASPSLIVVGEVVKLSHKLAWFTTKEQLQPQPEAAVKLA</sequence>
<dbReference type="FunFam" id="3.30.160.110:FF:000001">
    <property type="entry name" value="Siroheme synthase"/>
    <property type="match status" value="1"/>
</dbReference>
<feature type="region of interest" description="Precorrin-2 dehydrogenase / sirohydrochlorin ferrochelatase" evidence="15">
    <location>
        <begin position="1"/>
        <end position="203"/>
    </location>
</feature>
<comment type="similarity">
    <text evidence="15">In the C-terminal section; belongs to the precorrin methyltransferase family.</text>
</comment>
<dbReference type="InterPro" id="IPR014776">
    <property type="entry name" value="4pyrrole_Mease_sub2"/>
</dbReference>
<evidence type="ECO:0000256" key="12">
    <source>
        <dbReference type="ARBA" id="ARBA00025705"/>
    </source>
</evidence>
<feature type="binding site" evidence="15">
    <location>
        <begin position="300"/>
        <end position="302"/>
    </location>
    <ligand>
        <name>S-adenosyl-L-methionine</name>
        <dbReference type="ChEBI" id="CHEBI:59789"/>
    </ligand>
</feature>
<dbReference type="Pfam" id="PF14824">
    <property type="entry name" value="Sirohm_synth_M"/>
    <property type="match status" value="1"/>
</dbReference>
<dbReference type="InterPro" id="IPR019478">
    <property type="entry name" value="Sirohaem_synthase_dimer_dom"/>
</dbReference>
<dbReference type="NCBIfam" id="TIGR01470">
    <property type="entry name" value="cysG_Nterm"/>
    <property type="match status" value="1"/>
</dbReference>
<feature type="modified residue" description="Phosphoserine" evidence="15">
    <location>
        <position position="128"/>
    </location>
</feature>
<dbReference type="GO" id="GO:0009236">
    <property type="term" value="P:cobalamin biosynthetic process"/>
    <property type="evidence" value="ECO:0007669"/>
    <property type="project" value="UniProtKB-UniRule"/>
</dbReference>
<evidence type="ECO:0000256" key="3">
    <source>
        <dbReference type="ARBA" id="ARBA00022573"/>
    </source>
</evidence>
<dbReference type="PROSITE" id="PS00840">
    <property type="entry name" value="SUMT_2"/>
    <property type="match status" value="1"/>
</dbReference>
<dbReference type="OrthoDB" id="9815856at2"/>
<name>A0A1T4TG31_9GAMM</name>
<dbReference type="PANTHER" id="PTHR45790:SF1">
    <property type="entry name" value="SIROHEME SYNTHASE"/>
    <property type="match status" value="1"/>
</dbReference>
<feature type="binding site" evidence="15">
    <location>
        <position position="305"/>
    </location>
    <ligand>
        <name>S-adenosyl-L-methionine</name>
        <dbReference type="ChEBI" id="CHEBI:59789"/>
    </ligand>
</feature>
<dbReference type="Proteomes" id="UP000191116">
    <property type="component" value="Unassembled WGS sequence"/>
</dbReference>
<comment type="catalytic activity">
    <reaction evidence="13 15">
        <text>precorrin-2 + NAD(+) = sirohydrochlorin + NADH + 2 H(+)</text>
        <dbReference type="Rhea" id="RHEA:15613"/>
        <dbReference type="ChEBI" id="CHEBI:15378"/>
        <dbReference type="ChEBI" id="CHEBI:57540"/>
        <dbReference type="ChEBI" id="CHEBI:57945"/>
        <dbReference type="ChEBI" id="CHEBI:58351"/>
        <dbReference type="ChEBI" id="CHEBI:58827"/>
        <dbReference type="EC" id="1.3.1.76"/>
    </reaction>
</comment>
<evidence type="ECO:0000256" key="5">
    <source>
        <dbReference type="ARBA" id="ARBA00022679"/>
    </source>
</evidence>
<protein>
    <recommendedName>
        <fullName evidence="15">Siroheme synthase</fullName>
    </recommendedName>
    <domain>
        <recommendedName>
            <fullName evidence="15">Uroporphyrinogen-III C-methyltransferase</fullName>
            <shortName evidence="15">Urogen III methylase</shortName>
            <ecNumber evidence="15">2.1.1.107</ecNumber>
        </recommendedName>
        <alternativeName>
            <fullName evidence="15">SUMT</fullName>
        </alternativeName>
        <alternativeName>
            <fullName evidence="15">Uroporphyrinogen III methylase</fullName>
            <shortName evidence="15">UROM</shortName>
        </alternativeName>
    </domain>
    <domain>
        <recommendedName>
            <fullName evidence="15">Precorrin-2 dehydrogenase</fullName>
            <ecNumber evidence="15">1.3.1.76</ecNumber>
        </recommendedName>
    </domain>
    <domain>
        <recommendedName>
            <fullName evidence="15">Sirohydrochlorin ferrochelatase</fullName>
            <ecNumber evidence="15">4.99.1.4</ecNumber>
        </recommendedName>
    </domain>
</protein>
<dbReference type="SUPFAM" id="SSF51735">
    <property type="entry name" value="NAD(P)-binding Rossmann-fold domains"/>
    <property type="match status" value="1"/>
</dbReference>
<dbReference type="FunFam" id="3.30.950.10:FF:000001">
    <property type="entry name" value="Siroheme synthase"/>
    <property type="match status" value="1"/>
</dbReference>
<evidence type="ECO:0000256" key="11">
    <source>
        <dbReference type="ARBA" id="ARBA00023268"/>
    </source>
</evidence>
<keyword evidence="7 15" id="KW-0560">Oxidoreductase</keyword>
<comment type="function">
    <text evidence="15">Multifunctional enzyme that catalyzes the SAM-dependent methylations of uroporphyrinogen III at position C-2 and C-7 to form precorrin-2 via precorrin-1. Then it catalyzes the NAD-dependent ring dehydrogenation of precorrin-2 to yield sirohydrochlorin. Finally, it catalyzes the ferrochelation of sirohydrochlorin to yield siroheme.</text>
</comment>
<dbReference type="GO" id="GO:0004851">
    <property type="term" value="F:uroporphyrin-III C-methyltransferase activity"/>
    <property type="evidence" value="ECO:0007669"/>
    <property type="project" value="UniProtKB-UniRule"/>
</dbReference>
<dbReference type="InterPro" id="IPR012409">
    <property type="entry name" value="Sirohaem_synth"/>
</dbReference>
<feature type="binding site" evidence="15">
    <location>
        <begin position="22"/>
        <end position="23"/>
    </location>
    <ligand>
        <name>NAD(+)</name>
        <dbReference type="ChEBI" id="CHEBI:57540"/>
    </ligand>
</feature>
<dbReference type="Gene3D" id="3.40.50.720">
    <property type="entry name" value="NAD(P)-binding Rossmann-like Domain"/>
    <property type="match status" value="1"/>
</dbReference>
<evidence type="ECO:0000256" key="14">
    <source>
        <dbReference type="ARBA" id="ARBA00060548"/>
    </source>
</evidence>
<dbReference type="NCBIfam" id="TIGR01469">
    <property type="entry name" value="cobA_cysG_Cterm"/>
    <property type="match status" value="1"/>
</dbReference>
<keyword evidence="5 15" id="KW-0808">Transferase</keyword>
<comment type="pathway">
    <text evidence="1 15">Porphyrin-containing compound metabolism; siroheme biosynthesis; sirohydrochlorin from precorrin-2: step 1/1.</text>
</comment>
<dbReference type="Gene3D" id="3.30.160.110">
    <property type="entry name" value="Siroheme synthase, domain 2"/>
    <property type="match status" value="1"/>
</dbReference>
<gene>
    <name evidence="21" type="primary">cysG_4</name>
    <name evidence="15" type="synonym">cysG</name>
    <name evidence="21" type="ORF">CZ814_02166</name>
</gene>
<dbReference type="SUPFAM" id="SSF53790">
    <property type="entry name" value="Tetrapyrrole methylase"/>
    <property type="match status" value="1"/>
</dbReference>
<evidence type="ECO:0000256" key="17">
    <source>
        <dbReference type="RuleBase" id="RU003960"/>
    </source>
</evidence>
<feature type="domain" description="Sirohaem synthase dimerisation" evidence="19">
    <location>
        <begin position="150"/>
        <end position="207"/>
    </location>
</feature>
<evidence type="ECO:0000313" key="21">
    <source>
        <dbReference type="EMBL" id="SKA39416.1"/>
    </source>
</evidence>
<dbReference type="CDD" id="cd11642">
    <property type="entry name" value="SUMT"/>
    <property type="match status" value="1"/>
</dbReference>
<dbReference type="InterPro" id="IPR014777">
    <property type="entry name" value="4pyrrole_Mease_sub1"/>
</dbReference>
<dbReference type="UniPathway" id="UPA00262">
    <property type="reaction ID" value="UER00211"/>
</dbReference>
<dbReference type="RefSeq" id="WP_080174974.1">
    <property type="nucleotide sequence ID" value="NZ_AP024854.1"/>
</dbReference>
<evidence type="ECO:0000256" key="13">
    <source>
        <dbReference type="ARBA" id="ARBA00047561"/>
    </source>
</evidence>
<evidence type="ECO:0000256" key="15">
    <source>
        <dbReference type="HAMAP-Rule" id="MF_01646"/>
    </source>
</evidence>
<dbReference type="Gene3D" id="3.40.1010.10">
    <property type="entry name" value="Cobalt-precorrin-4 Transmethylase, Domain 1"/>
    <property type="match status" value="1"/>
</dbReference>
<dbReference type="PANTHER" id="PTHR45790">
    <property type="entry name" value="SIROHEME SYNTHASE-RELATED"/>
    <property type="match status" value="1"/>
</dbReference>
<evidence type="ECO:0000256" key="6">
    <source>
        <dbReference type="ARBA" id="ARBA00022691"/>
    </source>
</evidence>
<evidence type="ECO:0000256" key="1">
    <source>
        <dbReference type="ARBA" id="ARBA00005010"/>
    </source>
</evidence>